<dbReference type="PANTHER" id="PTHR24251:SF37">
    <property type="entry name" value="CUB DOMAIN-CONTAINING PROTEIN"/>
    <property type="match status" value="1"/>
</dbReference>
<keyword evidence="2" id="KW-1015">Disulfide bond</keyword>
<feature type="transmembrane region" description="Helical" evidence="4">
    <location>
        <begin position="258"/>
        <end position="278"/>
    </location>
</feature>
<reference evidence="6" key="1">
    <citation type="submission" date="2020-11" db="EMBL/GenBank/DDBJ databases">
        <authorList>
            <person name="Tran Van P."/>
        </authorList>
    </citation>
    <scope>NUCLEOTIDE SEQUENCE</scope>
</reference>
<keyword evidence="1" id="KW-0677">Repeat</keyword>
<evidence type="ECO:0000256" key="1">
    <source>
        <dbReference type="ARBA" id="ARBA00022737"/>
    </source>
</evidence>
<evidence type="ECO:0000256" key="4">
    <source>
        <dbReference type="SAM" id="Phobius"/>
    </source>
</evidence>
<dbReference type="EMBL" id="CAJPIZ010028267">
    <property type="protein sequence ID" value="CAG2119434.1"/>
    <property type="molecule type" value="Genomic_DNA"/>
</dbReference>
<dbReference type="Proteomes" id="UP000759131">
    <property type="component" value="Unassembled WGS sequence"/>
</dbReference>
<feature type="non-terminal residue" evidence="6">
    <location>
        <position position="331"/>
    </location>
</feature>
<dbReference type="InterPro" id="IPR000859">
    <property type="entry name" value="CUB_dom"/>
</dbReference>
<feature type="domain" description="CUB" evidence="5">
    <location>
        <begin position="1"/>
        <end position="120"/>
    </location>
</feature>
<dbReference type="CDD" id="cd00041">
    <property type="entry name" value="CUB"/>
    <property type="match status" value="2"/>
</dbReference>
<feature type="domain" description="CUB" evidence="5">
    <location>
        <begin position="124"/>
        <end position="231"/>
    </location>
</feature>
<keyword evidence="4" id="KW-0812">Transmembrane</keyword>
<evidence type="ECO:0000256" key="2">
    <source>
        <dbReference type="ARBA" id="ARBA00023157"/>
    </source>
</evidence>
<dbReference type="AlphaFoldDB" id="A0A7R9LJT4"/>
<gene>
    <name evidence="6" type="ORF">OSB1V03_LOCUS19383</name>
</gene>
<proteinExistence type="predicted"/>
<evidence type="ECO:0000313" key="6">
    <source>
        <dbReference type="EMBL" id="CAD7642970.1"/>
    </source>
</evidence>
<keyword evidence="7" id="KW-1185">Reference proteome</keyword>
<dbReference type="OrthoDB" id="418245at2759"/>
<dbReference type="InterPro" id="IPR035914">
    <property type="entry name" value="Sperma_CUB_dom_sf"/>
</dbReference>
<evidence type="ECO:0000259" key="5">
    <source>
        <dbReference type="PROSITE" id="PS01180"/>
    </source>
</evidence>
<organism evidence="6">
    <name type="scientific">Medioppia subpectinata</name>
    <dbReference type="NCBI Taxonomy" id="1979941"/>
    <lineage>
        <taxon>Eukaryota</taxon>
        <taxon>Metazoa</taxon>
        <taxon>Ecdysozoa</taxon>
        <taxon>Arthropoda</taxon>
        <taxon>Chelicerata</taxon>
        <taxon>Arachnida</taxon>
        <taxon>Acari</taxon>
        <taxon>Acariformes</taxon>
        <taxon>Sarcoptiformes</taxon>
        <taxon>Oribatida</taxon>
        <taxon>Brachypylina</taxon>
        <taxon>Oppioidea</taxon>
        <taxon>Oppiidae</taxon>
        <taxon>Medioppia</taxon>
    </lineage>
</organism>
<dbReference type="PROSITE" id="PS01180">
    <property type="entry name" value="CUB"/>
    <property type="match status" value="2"/>
</dbReference>
<accession>A0A7R9LJT4</accession>
<evidence type="ECO:0000313" key="7">
    <source>
        <dbReference type="Proteomes" id="UP000759131"/>
    </source>
</evidence>
<keyword evidence="4" id="KW-0472">Membrane</keyword>
<dbReference type="PANTHER" id="PTHR24251">
    <property type="entry name" value="OVOCHYMASE-RELATED"/>
    <property type="match status" value="1"/>
</dbReference>
<dbReference type="SUPFAM" id="SSF49854">
    <property type="entry name" value="Spermadhesin, CUB domain"/>
    <property type="match status" value="2"/>
</dbReference>
<name>A0A7R9LJT4_9ACAR</name>
<evidence type="ECO:0000256" key="3">
    <source>
        <dbReference type="PROSITE-ProRule" id="PRU00059"/>
    </source>
</evidence>
<protein>
    <recommendedName>
        <fullName evidence="5">CUB domain-containing protein</fullName>
    </recommendedName>
</protein>
<dbReference type="SMART" id="SM00042">
    <property type="entry name" value="CUB"/>
    <property type="match status" value="2"/>
</dbReference>
<dbReference type="EMBL" id="OC882842">
    <property type="protein sequence ID" value="CAD7642970.1"/>
    <property type="molecule type" value="Genomic_DNA"/>
</dbReference>
<keyword evidence="4" id="KW-1133">Transmembrane helix</keyword>
<comment type="caution">
    <text evidence="3">Lacks conserved residue(s) required for the propagation of feature annotation.</text>
</comment>
<dbReference type="Gene3D" id="2.60.120.290">
    <property type="entry name" value="Spermadhesin, CUB domain"/>
    <property type="match status" value="2"/>
</dbReference>
<sequence>MNQNESEILSPNYPNKYPKNYRCVWYITVADNKYIALKVNTFHTELKHDLVSVYDGHTEADGQLLATYSGIAEDYDYTGVPRNGMTKFRSVISSGNKLLVKFRTDYVIEWKGFNITYESIDQGCGLTLNATRKEIVSPGYPGEYIFALVCVWNISVPSDMMVMITFADFQTEYNFDYLRIHDGFDRNSSFVTYTGDNIPPQIIFVSNEIHIMFNSDHNKPRRGFNLTYHAFKKPGQNKEIYEAFTDSQDMTEYSARPLAYISIALNAMLVIVVIILVYSSKEKYNNLATNIIDSHCKVLINKYDNLECDDDNGDNCNNNYYPGDSNEDQSN</sequence>
<dbReference type="Pfam" id="PF00431">
    <property type="entry name" value="CUB"/>
    <property type="match status" value="2"/>
</dbReference>